<keyword evidence="2" id="KW-1185">Reference proteome</keyword>
<dbReference type="AlphaFoldDB" id="A0A918GKF3"/>
<accession>A0A918GKF3</accession>
<dbReference type="Proteomes" id="UP000660680">
    <property type="component" value="Unassembled WGS sequence"/>
</dbReference>
<evidence type="ECO:0000313" key="2">
    <source>
        <dbReference type="Proteomes" id="UP000660680"/>
    </source>
</evidence>
<organism evidence="1 2">
    <name type="scientific">Actinokineospora fastidiosa</name>
    <dbReference type="NCBI Taxonomy" id="1816"/>
    <lineage>
        <taxon>Bacteria</taxon>
        <taxon>Bacillati</taxon>
        <taxon>Actinomycetota</taxon>
        <taxon>Actinomycetes</taxon>
        <taxon>Pseudonocardiales</taxon>
        <taxon>Pseudonocardiaceae</taxon>
        <taxon>Actinokineospora</taxon>
    </lineage>
</organism>
<dbReference type="EMBL" id="BMRB01000003">
    <property type="protein sequence ID" value="GGS41243.1"/>
    <property type="molecule type" value="Genomic_DNA"/>
</dbReference>
<proteinExistence type="predicted"/>
<comment type="caution">
    <text evidence="1">The sequence shown here is derived from an EMBL/GenBank/DDBJ whole genome shotgun (WGS) entry which is preliminary data.</text>
</comment>
<sequence>MEWLSAALTGRAWERAAALEFLAAFSDDVPTLLDRVFAASVSHKTGPAAWEVLRRADERGLVDGERLAKLMWAELDAEGATEFEYGCVISLLRALNATDLLTAVRERALASPDPAVRRMGG</sequence>
<reference evidence="1" key="2">
    <citation type="submission" date="2020-09" db="EMBL/GenBank/DDBJ databases">
        <authorList>
            <person name="Sun Q."/>
            <person name="Ohkuma M."/>
        </authorList>
    </citation>
    <scope>NUCLEOTIDE SEQUENCE</scope>
    <source>
        <strain evidence="1">JCM 3276</strain>
    </source>
</reference>
<reference evidence="1" key="1">
    <citation type="journal article" date="2014" name="Int. J. Syst. Evol. Microbiol.">
        <title>Complete genome sequence of Corynebacterium casei LMG S-19264T (=DSM 44701T), isolated from a smear-ripened cheese.</title>
        <authorList>
            <consortium name="US DOE Joint Genome Institute (JGI-PGF)"/>
            <person name="Walter F."/>
            <person name="Albersmeier A."/>
            <person name="Kalinowski J."/>
            <person name="Ruckert C."/>
        </authorList>
    </citation>
    <scope>NUCLEOTIDE SEQUENCE</scope>
    <source>
        <strain evidence="1">JCM 3276</strain>
    </source>
</reference>
<protein>
    <submittedName>
        <fullName evidence="1">Uncharacterized protein</fullName>
    </submittedName>
</protein>
<name>A0A918GKF3_9PSEU</name>
<gene>
    <name evidence="1" type="ORF">GCM10010171_39850</name>
</gene>
<evidence type="ECO:0000313" key="1">
    <source>
        <dbReference type="EMBL" id="GGS41243.1"/>
    </source>
</evidence>